<name>W7I1W7_9PEZI</name>
<dbReference type="Pfam" id="PF01757">
    <property type="entry name" value="Acyl_transf_3"/>
    <property type="match status" value="1"/>
</dbReference>
<dbReference type="Proteomes" id="UP000024837">
    <property type="component" value="Unassembled WGS sequence"/>
</dbReference>
<keyword evidence="1" id="KW-0472">Membrane</keyword>
<evidence type="ECO:0000256" key="1">
    <source>
        <dbReference type="SAM" id="Phobius"/>
    </source>
</evidence>
<feature type="transmembrane region" description="Helical" evidence="1">
    <location>
        <begin position="428"/>
        <end position="445"/>
    </location>
</feature>
<keyword evidence="1" id="KW-1133">Transmembrane helix</keyword>
<feature type="transmembrane region" description="Helical" evidence="1">
    <location>
        <begin position="156"/>
        <end position="178"/>
    </location>
</feature>
<dbReference type="HOGENOM" id="CLU_005679_13_5_1"/>
<proteinExistence type="predicted"/>
<evidence type="ECO:0000313" key="3">
    <source>
        <dbReference type="EMBL" id="EWC46243.1"/>
    </source>
</evidence>
<dbReference type="InterPro" id="IPR002656">
    <property type="entry name" value="Acyl_transf_3_dom"/>
</dbReference>
<feature type="transmembrane region" description="Helical" evidence="1">
    <location>
        <begin position="457"/>
        <end position="475"/>
    </location>
</feature>
<evidence type="ECO:0000259" key="2">
    <source>
        <dbReference type="Pfam" id="PF01757"/>
    </source>
</evidence>
<feature type="transmembrane region" description="Helical" evidence="1">
    <location>
        <begin position="495"/>
        <end position="517"/>
    </location>
</feature>
<feature type="transmembrane region" description="Helical" evidence="1">
    <location>
        <begin position="207"/>
        <end position="227"/>
    </location>
</feature>
<evidence type="ECO:0000313" key="4">
    <source>
        <dbReference type="Proteomes" id="UP000024837"/>
    </source>
</evidence>
<feature type="transmembrane region" description="Helical" evidence="1">
    <location>
        <begin position="113"/>
        <end position="136"/>
    </location>
</feature>
<dbReference type="GO" id="GO:0016747">
    <property type="term" value="F:acyltransferase activity, transferring groups other than amino-acyl groups"/>
    <property type="evidence" value="ECO:0007669"/>
    <property type="project" value="InterPro"/>
</dbReference>
<feature type="transmembrane region" description="Helical" evidence="1">
    <location>
        <begin position="384"/>
        <end position="402"/>
    </location>
</feature>
<dbReference type="AlphaFoldDB" id="W7I1W7"/>
<protein>
    <recommendedName>
        <fullName evidence="2">Acyltransferase 3 domain-containing protein</fullName>
    </recommendedName>
</protein>
<dbReference type="EMBL" id="KI966419">
    <property type="protein sequence ID" value="EWC46243.1"/>
    <property type="molecule type" value="Genomic_DNA"/>
</dbReference>
<accession>W7I1W7</accession>
<sequence>MTGSGRTQLDLEVAGRRYSQDTLLDSDGVSSTGATSPITANEKSYMHAPSSGWRSLLQSTLGNRIHNMALPPKAGLPAPGRLLKNALIFLIPSFLSPYSTLEFKKFRPNSTEWLDGLRGIAAFIVFIYHHVVAYTGEEHDYAWDPTRHAHVLQLPVVRLFFAGNAMVRVFFVISGFALSCKPAKLMRKPSGQAPLMKTIASSVFRRYLRLFLPCLGAFFMIHCWRYWGAFDWFEVRHQANANLLPGDIEKYPAKSPHGFFGQMQLMLAEFYVFALGSPILRQGYDFATDKHMWTIPVEYIQSMTLFLFLAMVSHLRRGFRVWVIAPTTYLFWNYHQRYDYPLFLTGYFLAELHAELESAAILPVSKPAGSSYAQLRFFNKSLKTIFWSFVAIVGLLLLSFPTRDGESTFGYRVLCHMMPGASYYTKRVAFQSYGASILCLAVLYLPRVQAYLSLPVFQYLGRVSFSLYLMHGAIIRTLGHRLVLEGWSNYAPEAYAGRMFVMVTVFLFAVFPLTMWLSDIFWRLVESPVTNFVRWTESLVMPSEPAPAAQVKVQ</sequence>
<keyword evidence="1" id="KW-0812">Transmembrane</keyword>
<feature type="transmembrane region" description="Helical" evidence="1">
    <location>
        <begin position="292"/>
        <end position="312"/>
    </location>
</feature>
<dbReference type="InterPro" id="IPR050879">
    <property type="entry name" value="Acyltransferase_3"/>
</dbReference>
<dbReference type="PANTHER" id="PTHR23028:SF134">
    <property type="entry name" value="PUTATIVE (AFU_ORTHOLOGUE AFUA_4G08520)-RELATED"/>
    <property type="match status" value="1"/>
</dbReference>
<gene>
    <name evidence="3" type="ORF">DRE_04414</name>
</gene>
<feature type="domain" description="Acyltransferase 3" evidence="2">
    <location>
        <begin position="112"/>
        <end position="522"/>
    </location>
</feature>
<dbReference type="OrthoDB" id="5819582at2759"/>
<dbReference type="PANTHER" id="PTHR23028">
    <property type="entry name" value="ACETYLTRANSFERASE"/>
    <property type="match status" value="1"/>
</dbReference>
<reference evidence="3 4" key="1">
    <citation type="submission" date="2013-05" db="EMBL/GenBank/DDBJ databases">
        <title>Drechslerella stenobrocha genome reveals carnivorous origination and mechanical trapping mechanism of predatory fungi.</title>
        <authorList>
            <person name="Liu X."/>
            <person name="Zhang W."/>
            <person name="Liu K."/>
        </authorList>
    </citation>
    <scope>NUCLEOTIDE SEQUENCE [LARGE SCALE GENOMIC DNA]</scope>
    <source>
        <strain evidence="3 4">248</strain>
    </source>
</reference>
<organism evidence="3 4">
    <name type="scientific">Drechslerella stenobrocha 248</name>
    <dbReference type="NCBI Taxonomy" id="1043628"/>
    <lineage>
        <taxon>Eukaryota</taxon>
        <taxon>Fungi</taxon>
        <taxon>Dikarya</taxon>
        <taxon>Ascomycota</taxon>
        <taxon>Pezizomycotina</taxon>
        <taxon>Orbiliomycetes</taxon>
        <taxon>Orbiliales</taxon>
        <taxon>Orbiliaceae</taxon>
        <taxon>Drechslerella</taxon>
    </lineage>
</organism>
<keyword evidence="4" id="KW-1185">Reference proteome</keyword>